<dbReference type="AlphaFoldDB" id="A0A137NTY3"/>
<feature type="signal peptide" evidence="1">
    <location>
        <begin position="1"/>
        <end position="20"/>
    </location>
</feature>
<dbReference type="EMBL" id="KQ964750">
    <property type="protein sequence ID" value="KXN66237.1"/>
    <property type="molecule type" value="Genomic_DNA"/>
</dbReference>
<dbReference type="Proteomes" id="UP000070444">
    <property type="component" value="Unassembled WGS sequence"/>
</dbReference>
<organism evidence="2 3">
    <name type="scientific">Conidiobolus coronatus (strain ATCC 28846 / CBS 209.66 / NRRL 28638)</name>
    <name type="common">Delacroixia coronata</name>
    <dbReference type="NCBI Taxonomy" id="796925"/>
    <lineage>
        <taxon>Eukaryota</taxon>
        <taxon>Fungi</taxon>
        <taxon>Fungi incertae sedis</taxon>
        <taxon>Zoopagomycota</taxon>
        <taxon>Entomophthoromycotina</taxon>
        <taxon>Entomophthoromycetes</taxon>
        <taxon>Entomophthorales</taxon>
        <taxon>Ancylistaceae</taxon>
        <taxon>Conidiobolus</taxon>
    </lineage>
</organism>
<protein>
    <submittedName>
        <fullName evidence="2">Uncharacterized protein</fullName>
    </submittedName>
</protein>
<sequence length="226" mass="26281">MKLINLTTVPFLLIAGTLNAAGWWPSNQQNSGVKDNAVQPQRVIDAFNANPELSGIVEKFKQDPHHLVKAWDMSKFYDQMLKTYPRSPGQVRKIVPIQNQNFNLTMMRMLKAIDGQPNRGMTIPQITQMFSYQMIYNSDFESNIYTICNNLYKDNPQVVDQVFALESINPLEKSAQNYWEEVKADAMSGNKLNTVFVNLRENSRPFYDSIMRNVRKRELKRRLWLL</sequence>
<accession>A0A137NTY3</accession>
<evidence type="ECO:0000313" key="3">
    <source>
        <dbReference type="Proteomes" id="UP000070444"/>
    </source>
</evidence>
<evidence type="ECO:0000313" key="2">
    <source>
        <dbReference type="EMBL" id="KXN66237.1"/>
    </source>
</evidence>
<evidence type="ECO:0000256" key="1">
    <source>
        <dbReference type="SAM" id="SignalP"/>
    </source>
</evidence>
<keyword evidence="1" id="KW-0732">Signal</keyword>
<feature type="chain" id="PRO_5007294039" evidence="1">
    <location>
        <begin position="21"/>
        <end position="226"/>
    </location>
</feature>
<gene>
    <name evidence="2" type="ORF">CONCODRAFT_11961</name>
</gene>
<name>A0A137NTY3_CONC2</name>
<proteinExistence type="predicted"/>
<keyword evidence="3" id="KW-1185">Reference proteome</keyword>
<reference evidence="2 3" key="1">
    <citation type="journal article" date="2015" name="Genome Biol. Evol.">
        <title>Phylogenomic analyses indicate that early fungi evolved digesting cell walls of algal ancestors of land plants.</title>
        <authorList>
            <person name="Chang Y."/>
            <person name="Wang S."/>
            <person name="Sekimoto S."/>
            <person name="Aerts A.L."/>
            <person name="Choi C."/>
            <person name="Clum A."/>
            <person name="LaButti K.M."/>
            <person name="Lindquist E.A."/>
            <person name="Yee Ngan C."/>
            <person name="Ohm R.A."/>
            <person name="Salamov A.A."/>
            <person name="Grigoriev I.V."/>
            <person name="Spatafora J.W."/>
            <person name="Berbee M.L."/>
        </authorList>
    </citation>
    <scope>NUCLEOTIDE SEQUENCE [LARGE SCALE GENOMIC DNA]</scope>
    <source>
        <strain evidence="2 3">NRRL 28638</strain>
    </source>
</reference>